<evidence type="ECO:0008006" key="6">
    <source>
        <dbReference type="Google" id="ProtNLM"/>
    </source>
</evidence>
<keyword evidence="2" id="KW-0802">TPR repeat</keyword>
<protein>
    <recommendedName>
        <fullName evidence="6">Tetratricopeptide repeat protein</fullName>
    </recommendedName>
</protein>
<keyword evidence="3" id="KW-0472">Membrane</keyword>
<accession>A0AAE0TAY9</accession>
<dbReference type="Gene3D" id="1.25.40.10">
    <property type="entry name" value="Tetratricopeptide repeat domain"/>
    <property type="match status" value="1"/>
</dbReference>
<dbReference type="AlphaFoldDB" id="A0AAE0TAY9"/>
<feature type="transmembrane region" description="Helical" evidence="3">
    <location>
        <begin position="12"/>
        <end position="35"/>
    </location>
</feature>
<dbReference type="InterPro" id="IPR011990">
    <property type="entry name" value="TPR-like_helical_dom_sf"/>
</dbReference>
<proteinExistence type="predicted"/>
<sequence length="132" mass="15280">MPKTMKTKQSRFNAFIFSAVFFVYGGFSNVLLLAADESDDLKDASADMAAGLKYYDKREYDRAFELFTKASVTFETVHGDNHPDTADSYDRIAEVYSNYLYSKKDYDRAIEYHQKALAVRRKVHGDKPSRYR</sequence>
<gene>
    <name evidence="4" type="ORF">CHS0354_018460</name>
</gene>
<name>A0AAE0TAY9_9BIVA</name>
<dbReference type="EMBL" id="JAEAOA010001141">
    <property type="protein sequence ID" value="KAK3606866.1"/>
    <property type="molecule type" value="Genomic_DNA"/>
</dbReference>
<keyword evidence="3" id="KW-1133">Transmembrane helix</keyword>
<dbReference type="PANTHER" id="PTHR45641:SF1">
    <property type="entry name" value="AAA+ ATPASE DOMAIN-CONTAINING PROTEIN"/>
    <property type="match status" value="1"/>
</dbReference>
<evidence type="ECO:0000256" key="3">
    <source>
        <dbReference type="SAM" id="Phobius"/>
    </source>
</evidence>
<evidence type="ECO:0000256" key="1">
    <source>
        <dbReference type="ARBA" id="ARBA00022737"/>
    </source>
</evidence>
<evidence type="ECO:0000313" key="5">
    <source>
        <dbReference type="Proteomes" id="UP001195483"/>
    </source>
</evidence>
<keyword evidence="3" id="KW-0812">Transmembrane</keyword>
<dbReference type="SUPFAM" id="SSF48452">
    <property type="entry name" value="TPR-like"/>
    <property type="match status" value="1"/>
</dbReference>
<evidence type="ECO:0000256" key="2">
    <source>
        <dbReference type="ARBA" id="ARBA00022803"/>
    </source>
</evidence>
<dbReference type="PANTHER" id="PTHR45641">
    <property type="entry name" value="TETRATRICOPEPTIDE REPEAT PROTEIN (AFU_ORTHOLOGUE AFUA_6G03870)"/>
    <property type="match status" value="1"/>
</dbReference>
<evidence type="ECO:0000313" key="4">
    <source>
        <dbReference type="EMBL" id="KAK3606866.1"/>
    </source>
</evidence>
<organism evidence="4 5">
    <name type="scientific">Potamilus streckersoni</name>
    <dbReference type="NCBI Taxonomy" id="2493646"/>
    <lineage>
        <taxon>Eukaryota</taxon>
        <taxon>Metazoa</taxon>
        <taxon>Spiralia</taxon>
        <taxon>Lophotrochozoa</taxon>
        <taxon>Mollusca</taxon>
        <taxon>Bivalvia</taxon>
        <taxon>Autobranchia</taxon>
        <taxon>Heteroconchia</taxon>
        <taxon>Palaeoheterodonta</taxon>
        <taxon>Unionida</taxon>
        <taxon>Unionoidea</taxon>
        <taxon>Unionidae</taxon>
        <taxon>Ambleminae</taxon>
        <taxon>Lampsilini</taxon>
        <taxon>Potamilus</taxon>
    </lineage>
</organism>
<dbReference type="Proteomes" id="UP001195483">
    <property type="component" value="Unassembled WGS sequence"/>
</dbReference>
<dbReference type="Pfam" id="PF13374">
    <property type="entry name" value="TPR_10"/>
    <property type="match status" value="2"/>
</dbReference>
<reference evidence="4" key="1">
    <citation type="journal article" date="2021" name="Genome Biol. Evol.">
        <title>A High-Quality Reference Genome for a Parasitic Bivalve with Doubly Uniparental Inheritance (Bivalvia: Unionida).</title>
        <authorList>
            <person name="Smith C.H."/>
        </authorList>
    </citation>
    <scope>NUCLEOTIDE SEQUENCE</scope>
    <source>
        <strain evidence="4">CHS0354</strain>
    </source>
</reference>
<reference evidence="4" key="2">
    <citation type="journal article" date="2021" name="Genome Biol. Evol.">
        <title>Developing a high-quality reference genome for a parasitic bivalve with doubly uniparental inheritance (Bivalvia: Unionida).</title>
        <authorList>
            <person name="Smith C.H."/>
        </authorList>
    </citation>
    <scope>NUCLEOTIDE SEQUENCE</scope>
    <source>
        <strain evidence="4">CHS0354</strain>
        <tissue evidence="4">Mantle</tissue>
    </source>
</reference>
<keyword evidence="5" id="KW-1185">Reference proteome</keyword>
<comment type="caution">
    <text evidence="4">The sequence shown here is derived from an EMBL/GenBank/DDBJ whole genome shotgun (WGS) entry which is preliminary data.</text>
</comment>
<keyword evidence="1" id="KW-0677">Repeat</keyword>
<reference evidence="4" key="3">
    <citation type="submission" date="2023-05" db="EMBL/GenBank/DDBJ databases">
        <authorList>
            <person name="Smith C.H."/>
        </authorList>
    </citation>
    <scope>NUCLEOTIDE SEQUENCE</scope>
    <source>
        <strain evidence="4">CHS0354</strain>
        <tissue evidence="4">Mantle</tissue>
    </source>
</reference>